<comment type="caution">
    <text evidence="7">The sequence shown here is derived from an EMBL/GenBank/DDBJ whole genome shotgun (WGS) entry which is preliminary data.</text>
</comment>
<comment type="similarity">
    <text evidence="2">Belongs to the purine-cytosine permease (2.A.39) family.</text>
</comment>
<dbReference type="GO" id="GO:0015205">
    <property type="term" value="F:nucleobase transmembrane transporter activity"/>
    <property type="evidence" value="ECO:0007669"/>
    <property type="project" value="TreeGrafter"/>
</dbReference>
<evidence type="ECO:0000256" key="3">
    <source>
        <dbReference type="ARBA" id="ARBA00022692"/>
    </source>
</evidence>
<dbReference type="InterPro" id="IPR045225">
    <property type="entry name" value="Uracil/uridine/allantoin_perm"/>
</dbReference>
<keyword evidence="8" id="KW-1185">Reference proteome</keyword>
<keyword evidence="5 6" id="KW-0472">Membrane</keyword>
<dbReference type="CDD" id="cd11482">
    <property type="entry name" value="SLC-NCS1sbd_NRT1-like"/>
    <property type="match status" value="1"/>
</dbReference>
<accession>A0AA38Y758</accession>
<evidence type="ECO:0000256" key="4">
    <source>
        <dbReference type="ARBA" id="ARBA00022989"/>
    </source>
</evidence>
<evidence type="ECO:0000313" key="8">
    <source>
        <dbReference type="Proteomes" id="UP001172681"/>
    </source>
</evidence>
<dbReference type="GO" id="GO:0005886">
    <property type="term" value="C:plasma membrane"/>
    <property type="evidence" value="ECO:0007669"/>
    <property type="project" value="TreeGrafter"/>
</dbReference>
<dbReference type="AlphaFoldDB" id="A0AA38Y758"/>
<keyword evidence="3 6" id="KW-0812">Transmembrane</keyword>
<sequence>MAQILRQRVVASKQHLKTKIESHSHLSGWKLPKQTTTFADEGTWSNIDSDVTPLERRTWGSFEVAGFWFSDALNAQGWEGPASIIQGGLTWREALYLPLLGGLTDTIPLVLNGVIGAHYHIPFPVAIRASCGFYFARFAVIIRMATAMFWHAIQTWTGSLAMFQCIRAIWPSFLDIPNTIPESMGVTTNQMVAHLVFWSIQFPILLTPPHKLRWFFVFKIFIVLTVSTAVVIAMTKKANGVGRIWDQEYSISGSARSWRILNNYSSQCGGWATMATNIPDFTRYMKRKRGVGLQALMLPFINVLMAMYGTISTSCAKVVYGEFIWDPLELASHWHGPWGRCGAFFVGLCWIVAQIGTNLTANVVSCSNDMTNLFPKYINIRRGIMITTIISGWVMVPWKIVHSASSLLTFISSLSIFLAPIAALLAVDYWIVKKRNYDVPGLYRRRGRYRYHRGFNWRAVICFLVSVPPNLPGLANAVNSHIKLSPGILHIWDMNYLWGFGSTAVVYYTLNKFFPAKETLLDEPITEDVIYLNGFEYINDGVHDPSKTDKGIIEADVKAQAI</sequence>
<evidence type="ECO:0000256" key="1">
    <source>
        <dbReference type="ARBA" id="ARBA00004141"/>
    </source>
</evidence>
<feature type="transmembrane region" description="Helical" evidence="6">
    <location>
        <begin position="491"/>
        <end position="510"/>
    </location>
</feature>
<feature type="transmembrane region" description="Helical" evidence="6">
    <location>
        <begin position="291"/>
        <end position="311"/>
    </location>
</feature>
<evidence type="ECO:0000256" key="5">
    <source>
        <dbReference type="ARBA" id="ARBA00023136"/>
    </source>
</evidence>
<evidence type="ECO:0008006" key="9">
    <source>
        <dbReference type="Google" id="ProtNLM"/>
    </source>
</evidence>
<dbReference type="InterPro" id="IPR001248">
    <property type="entry name" value="Pur-cyt_permease"/>
</dbReference>
<feature type="transmembrane region" description="Helical" evidence="6">
    <location>
        <begin position="407"/>
        <end position="432"/>
    </location>
</feature>
<evidence type="ECO:0000256" key="6">
    <source>
        <dbReference type="SAM" id="Phobius"/>
    </source>
</evidence>
<evidence type="ECO:0000313" key="7">
    <source>
        <dbReference type="EMBL" id="KAJ9637984.1"/>
    </source>
</evidence>
<name>A0AA38Y758_9EURO</name>
<dbReference type="Gene3D" id="1.10.4160.10">
    <property type="entry name" value="Hydantoin permease"/>
    <property type="match status" value="1"/>
</dbReference>
<feature type="transmembrane region" description="Helical" evidence="6">
    <location>
        <begin position="134"/>
        <end position="153"/>
    </location>
</feature>
<feature type="transmembrane region" description="Helical" evidence="6">
    <location>
        <begin position="384"/>
        <end position="401"/>
    </location>
</feature>
<dbReference type="PANTHER" id="PTHR30618:SF0">
    <property type="entry name" value="PURINE-URACIL PERMEASE NCS1"/>
    <property type="match status" value="1"/>
</dbReference>
<proteinExistence type="inferred from homology"/>
<gene>
    <name evidence="7" type="ORF">H2204_004574</name>
</gene>
<reference evidence="7" key="1">
    <citation type="submission" date="2022-10" db="EMBL/GenBank/DDBJ databases">
        <title>Culturing micro-colonial fungi from biological soil crusts in the Mojave desert and describing Neophaeococcomyces mojavensis, and introducing the new genera and species Taxawa tesnikishii.</title>
        <authorList>
            <person name="Kurbessoian T."/>
            <person name="Stajich J.E."/>
        </authorList>
    </citation>
    <scope>NUCLEOTIDE SEQUENCE</scope>
    <source>
        <strain evidence="7">TK_35</strain>
    </source>
</reference>
<evidence type="ECO:0000256" key="2">
    <source>
        <dbReference type="ARBA" id="ARBA00008974"/>
    </source>
</evidence>
<dbReference type="EMBL" id="JAPDRN010000023">
    <property type="protein sequence ID" value="KAJ9637984.1"/>
    <property type="molecule type" value="Genomic_DNA"/>
</dbReference>
<comment type="subcellular location">
    <subcellularLocation>
        <location evidence="1">Membrane</location>
        <topology evidence="1">Multi-pass membrane protein</topology>
    </subcellularLocation>
</comment>
<organism evidence="7 8">
    <name type="scientific">Knufia peltigerae</name>
    <dbReference type="NCBI Taxonomy" id="1002370"/>
    <lineage>
        <taxon>Eukaryota</taxon>
        <taxon>Fungi</taxon>
        <taxon>Dikarya</taxon>
        <taxon>Ascomycota</taxon>
        <taxon>Pezizomycotina</taxon>
        <taxon>Eurotiomycetes</taxon>
        <taxon>Chaetothyriomycetidae</taxon>
        <taxon>Chaetothyriales</taxon>
        <taxon>Trichomeriaceae</taxon>
        <taxon>Knufia</taxon>
    </lineage>
</organism>
<keyword evidence="4 6" id="KW-1133">Transmembrane helix</keyword>
<dbReference type="Pfam" id="PF02133">
    <property type="entry name" value="Transp_cyt_pur"/>
    <property type="match status" value="1"/>
</dbReference>
<feature type="transmembrane region" description="Helical" evidence="6">
    <location>
        <begin position="342"/>
        <end position="364"/>
    </location>
</feature>
<dbReference type="Proteomes" id="UP001172681">
    <property type="component" value="Unassembled WGS sequence"/>
</dbReference>
<feature type="transmembrane region" description="Helical" evidence="6">
    <location>
        <begin position="453"/>
        <end position="471"/>
    </location>
</feature>
<dbReference type="PANTHER" id="PTHR30618">
    <property type="entry name" value="NCS1 FAMILY PURINE/PYRIMIDINE TRANSPORTER"/>
    <property type="match status" value="1"/>
</dbReference>
<feature type="transmembrane region" description="Helical" evidence="6">
    <location>
        <begin position="214"/>
        <end position="234"/>
    </location>
</feature>
<protein>
    <recommendedName>
        <fullName evidence="9">Allantoin permease</fullName>
    </recommendedName>
</protein>